<keyword evidence="3" id="KW-0238">DNA-binding</keyword>
<dbReference type="InterPro" id="IPR037402">
    <property type="entry name" value="YidZ_PBP2"/>
</dbReference>
<dbReference type="Pfam" id="PF03466">
    <property type="entry name" value="LysR_substrate"/>
    <property type="match status" value="1"/>
</dbReference>
<dbReference type="PROSITE" id="PS50931">
    <property type="entry name" value="HTH_LYSR"/>
    <property type="match status" value="1"/>
</dbReference>
<dbReference type="PANTHER" id="PTHR30118:SF15">
    <property type="entry name" value="TRANSCRIPTIONAL REGULATORY PROTEIN"/>
    <property type="match status" value="1"/>
</dbReference>
<comment type="similarity">
    <text evidence="1">Belongs to the LysR transcriptional regulatory family.</text>
</comment>
<evidence type="ECO:0000313" key="7">
    <source>
        <dbReference type="Proteomes" id="UP001589645"/>
    </source>
</evidence>
<dbReference type="SUPFAM" id="SSF46785">
    <property type="entry name" value="Winged helix' DNA-binding domain"/>
    <property type="match status" value="1"/>
</dbReference>
<reference evidence="6 7" key="1">
    <citation type="submission" date="2024-09" db="EMBL/GenBank/DDBJ databases">
        <authorList>
            <person name="Sun Q."/>
            <person name="Mori K."/>
        </authorList>
    </citation>
    <scope>NUCLEOTIDE SEQUENCE [LARGE SCALE GENOMIC DNA]</scope>
    <source>
        <strain evidence="6 7">CECT 8064</strain>
    </source>
</reference>
<dbReference type="InterPro" id="IPR036390">
    <property type="entry name" value="WH_DNA-bd_sf"/>
</dbReference>
<dbReference type="InterPro" id="IPR050389">
    <property type="entry name" value="LysR-type_TF"/>
</dbReference>
<accession>A0ABV5HJX8</accession>
<feature type="domain" description="HTH lysR-type" evidence="5">
    <location>
        <begin position="6"/>
        <end position="63"/>
    </location>
</feature>
<gene>
    <name evidence="6" type="ORF">ACFFUV_06090</name>
</gene>
<keyword evidence="4" id="KW-0804">Transcription</keyword>
<comment type="caution">
    <text evidence="6">The sequence shown here is derived from an EMBL/GenBank/DDBJ whole genome shotgun (WGS) entry which is preliminary data.</text>
</comment>
<dbReference type="InterPro" id="IPR000847">
    <property type="entry name" value="LysR_HTH_N"/>
</dbReference>
<keyword evidence="2" id="KW-0805">Transcription regulation</keyword>
<evidence type="ECO:0000259" key="5">
    <source>
        <dbReference type="PROSITE" id="PS50931"/>
    </source>
</evidence>
<name>A0ABV5HJX8_9VIBR</name>
<evidence type="ECO:0000256" key="1">
    <source>
        <dbReference type="ARBA" id="ARBA00009437"/>
    </source>
</evidence>
<dbReference type="CDD" id="cd08417">
    <property type="entry name" value="PBP2_Nitroaromatics_like"/>
    <property type="match status" value="1"/>
</dbReference>
<dbReference type="InterPro" id="IPR005119">
    <property type="entry name" value="LysR_subst-bd"/>
</dbReference>
<evidence type="ECO:0000313" key="6">
    <source>
        <dbReference type="EMBL" id="MFB9134542.1"/>
    </source>
</evidence>
<dbReference type="SUPFAM" id="SSF53850">
    <property type="entry name" value="Periplasmic binding protein-like II"/>
    <property type="match status" value="1"/>
</dbReference>
<dbReference type="Proteomes" id="UP001589645">
    <property type="component" value="Unassembled WGS sequence"/>
</dbReference>
<dbReference type="Gene3D" id="3.40.190.10">
    <property type="entry name" value="Periplasmic binding protein-like II"/>
    <property type="match status" value="2"/>
</dbReference>
<evidence type="ECO:0000256" key="2">
    <source>
        <dbReference type="ARBA" id="ARBA00023015"/>
    </source>
</evidence>
<organism evidence="6 7">
    <name type="scientific">Vibrio olivae</name>
    <dbReference type="NCBI Taxonomy" id="1243002"/>
    <lineage>
        <taxon>Bacteria</taxon>
        <taxon>Pseudomonadati</taxon>
        <taxon>Pseudomonadota</taxon>
        <taxon>Gammaproteobacteria</taxon>
        <taxon>Vibrionales</taxon>
        <taxon>Vibrionaceae</taxon>
        <taxon>Vibrio</taxon>
    </lineage>
</organism>
<dbReference type="Pfam" id="PF00126">
    <property type="entry name" value="HTH_1"/>
    <property type="match status" value="1"/>
</dbReference>
<keyword evidence="7" id="KW-1185">Reference proteome</keyword>
<evidence type="ECO:0000256" key="4">
    <source>
        <dbReference type="ARBA" id="ARBA00023163"/>
    </source>
</evidence>
<dbReference type="PRINTS" id="PR00039">
    <property type="entry name" value="HTHLYSR"/>
</dbReference>
<dbReference type="EMBL" id="JBHMEP010000001">
    <property type="protein sequence ID" value="MFB9134542.1"/>
    <property type="molecule type" value="Genomic_DNA"/>
</dbReference>
<dbReference type="PANTHER" id="PTHR30118">
    <property type="entry name" value="HTH-TYPE TRANSCRIPTIONAL REGULATOR LEUO-RELATED"/>
    <property type="match status" value="1"/>
</dbReference>
<proteinExistence type="inferred from homology"/>
<dbReference type="InterPro" id="IPR036388">
    <property type="entry name" value="WH-like_DNA-bd_sf"/>
</dbReference>
<dbReference type="RefSeq" id="WP_390190495.1">
    <property type="nucleotide sequence ID" value="NZ_JBHMEP010000001.1"/>
</dbReference>
<dbReference type="Gene3D" id="1.10.10.10">
    <property type="entry name" value="Winged helix-like DNA-binding domain superfamily/Winged helix DNA-binding domain"/>
    <property type="match status" value="1"/>
</dbReference>
<protein>
    <submittedName>
        <fullName evidence="6">LysR family transcriptional regulator</fullName>
    </submittedName>
</protein>
<sequence>MNLLHRDLNLLLIFHVLYQEQNASRAAEILAISQPALSHKLNKLRHEWNDSLFVKAPRGLTPTPKAHSIAKQINQLVPNLERFYSAHIEPHFEQRDDRIYIYTTDYIEQLLFPPLLCRIRKCAPNVTVITRNTRGVLPRTELEKGQCDLAIAGFFKQLPDTFRQQSLMNQPFVVLANTQNQHIRDELDLESYLASEHLVTTLTGDLNGVIDQLLNQLGRQRRIMAGLSSFLVPSQIIADGECPNLVVTCLQSLAKQAIEREPKRLVVHELPLEIPTVTISQVWHERTHADPLRKWLREQIKDILSCV</sequence>
<evidence type="ECO:0000256" key="3">
    <source>
        <dbReference type="ARBA" id="ARBA00023125"/>
    </source>
</evidence>